<gene>
    <name evidence="1" type="ORF">GCM10010123_06330</name>
</gene>
<evidence type="ECO:0000313" key="1">
    <source>
        <dbReference type="EMBL" id="GGJ79130.1"/>
    </source>
</evidence>
<dbReference type="EMBL" id="BMQB01000001">
    <property type="protein sequence ID" value="GGJ79130.1"/>
    <property type="molecule type" value="Genomic_DNA"/>
</dbReference>
<sequence>MDEPGKLVGKVLRPDGRPYGKRLYLTTYVQPYHQPIITGGMGGWNTYDDGSYDFDFGPYKWAFRLNFGAVGRGEFPNQWAGGAVNAADAQLVEIKSGEPTDWSPRLAAGIEIKGTAASDEDNAVDRRLRLCDPTTGEVVDDLPAPYNYSARVLPGHTYKAFMTSTKEGTGARLEGWHDNANSLANATPFQVPAGPGPVTINLRLRQANPA</sequence>
<dbReference type="RefSeq" id="WP_189168453.1">
    <property type="nucleotide sequence ID" value="NZ_BMQB01000001.1"/>
</dbReference>
<dbReference type="AlphaFoldDB" id="A0A8J3B7L4"/>
<proteinExistence type="predicted"/>
<protein>
    <submittedName>
        <fullName evidence="1">Uncharacterized protein</fullName>
    </submittedName>
</protein>
<dbReference type="Proteomes" id="UP000649739">
    <property type="component" value="Unassembled WGS sequence"/>
</dbReference>
<keyword evidence="2" id="KW-1185">Reference proteome</keyword>
<name>A0A8J3B7L4_9ACTN</name>
<reference evidence="1" key="2">
    <citation type="submission" date="2020-09" db="EMBL/GenBank/DDBJ databases">
        <authorList>
            <person name="Sun Q."/>
            <person name="Ohkuma M."/>
        </authorList>
    </citation>
    <scope>NUCLEOTIDE SEQUENCE</scope>
    <source>
        <strain evidence="1">JCM 3090</strain>
    </source>
</reference>
<evidence type="ECO:0000313" key="2">
    <source>
        <dbReference type="Proteomes" id="UP000649739"/>
    </source>
</evidence>
<accession>A0A8J3B7L4</accession>
<reference evidence="1" key="1">
    <citation type="journal article" date="2014" name="Int. J. Syst. Evol. Microbiol.">
        <title>Complete genome sequence of Corynebacterium casei LMG S-19264T (=DSM 44701T), isolated from a smear-ripened cheese.</title>
        <authorList>
            <consortium name="US DOE Joint Genome Institute (JGI-PGF)"/>
            <person name="Walter F."/>
            <person name="Albersmeier A."/>
            <person name="Kalinowski J."/>
            <person name="Ruckert C."/>
        </authorList>
    </citation>
    <scope>NUCLEOTIDE SEQUENCE</scope>
    <source>
        <strain evidence="1">JCM 3090</strain>
    </source>
</reference>
<comment type="caution">
    <text evidence="1">The sequence shown here is derived from an EMBL/GenBank/DDBJ whole genome shotgun (WGS) entry which is preliminary data.</text>
</comment>
<organism evidence="1 2">
    <name type="scientific">Pilimelia anulata</name>
    <dbReference type="NCBI Taxonomy" id="53371"/>
    <lineage>
        <taxon>Bacteria</taxon>
        <taxon>Bacillati</taxon>
        <taxon>Actinomycetota</taxon>
        <taxon>Actinomycetes</taxon>
        <taxon>Micromonosporales</taxon>
        <taxon>Micromonosporaceae</taxon>
        <taxon>Pilimelia</taxon>
    </lineage>
</organism>